<dbReference type="EMBL" id="QQOH01000003">
    <property type="protein sequence ID" value="RDE19508.1"/>
    <property type="molecule type" value="Genomic_DNA"/>
</dbReference>
<evidence type="ECO:0000313" key="3">
    <source>
        <dbReference type="Proteomes" id="UP000253769"/>
    </source>
</evidence>
<dbReference type="SUPFAM" id="SSF101327">
    <property type="entry name" value="YgfB-like"/>
    <property type="match status" value="1"/>
</dbReference>
<dbReference type="NCBIfam" id="TIGR02292">
    <property type="entry name" value="ygfB_yecA"/>
    <property type="match status" value="1"/>
</dbReference>
<evidence type="ECO:0000313" key="2">
    <source>
        <dbReference type="EMBL" id="RDE19508.1"/>
    </source>
</evidence>
<dbReference type="OrthoDB" id="7008537at2"/>
<protein>
    <submittedName>
        <fullName evidence="2">YecA family protein</fullName>
    </submittedName>
</protein>
<dbReference type="Proteomes" id="UP000253769">
    <property type="component" value="Unassembled WGS sequence"/>
</dbReference>
<reference evidence="2 3" key="1">
    <citation type="submission" date="2018-07" db="EMBL/GenBank/DDBJ databases">
        <title>Motiliproteus coralliicola sp. nov., a bacterium isolated from Coral.</title>
        <authorList>
            <person name="Wang G."/>
        </authorList>
    </citation>
    <scope>NUCLEOTIDE SEQUENCE [LARGE SCALE GENOMIC DNA]</scope>
    <source>
        <strain evidence="2 3">C34</strain>
    </source>
</reference>
<feature type="region of interest" description="Disordered" evidence="1">
    <location>
        <begin position="189"/>
        <end position="209"/>
    </location>
</feature>
<sequence>MTELANASPLDEAEIDELEAFLFSDSVSEEALDYPSLHGLLSAVSICPSAIAKAEWLEAIFDGQPRYENSDQQQRIELLLQRELDGIRAELDHEEPPELPCDLELDEDSLLTPWSQGFMEGVFMREEDWFGSNEEQVAELLLPIMIASELFDDDAELQQMRANPKLIQGLCQEIPDLLTDLYLLFRVPEQGQPKGPKGKGGKAKSGRRR</sequence>
<dbReference type="RefSeq" id="WP_114695853.1">
    <property type="nucleotide sequence ID" value="NZ_QQOH01000003.1"/>
</dbReference>
<name>A0A369WBV9_9GAMM</name>
<keyword evidence="3" id="KW-1185">Reference proteome</keyword>
<organism evidence="2 3">
    <name type="scientific">Motiliproteus coralliicola</name>
    <dbReference type="NCBI Taxonomy" id="2283196"/>
    <lineage>
        <taxon>Bacteria</taxon>
        <taxon>Pseudomonadati</taxon>
        <taxon>Pseudomonadota</taxon>
        <taxon>Gammaproteobacteria</taxon>
        <taxon>Oceanospirillales</taxon>
        <taxon>Oceanospirillaceae</taxon>
        <taxon>Motiliproteus</taxon>
    </lineage>
</organism>
<comment type="caution">
    <text evidence="2">The sequence shown here is derived from an EMBL/GenBank/DDBJ whole genome shotgun (WGS) entry which is preliminary data.</text>
</comment>
<dbReference type="InterPro" id="IPR036255">
    <property type="entry name" value="YgfB-like_sf"/>
</dbReference>
<dbReference type="Gene3D" id="1.20.120.740">
    <property type="entry name" value="YgfB uncharacterised protein family UPF0149, PF03695"/>
    <property type="match status" value="1"/>
</dbReference>
<dbReference type="InterPro" id="IPR011978">
    <property type="entry name" value="YgfB-like"/>
</dbReference>
<dbReference type="Pfam" id="PF03695">
    <property type="entry name" value="UPF0149"/>
    <property type="match status" value="1"/>
</dbReference>
<accession>A0A369WBV9</accession>
<proteinExistence type="predicted"/>
<gene>
    <name evidence="2" type="ORF">DV711_11495</name>
</gene>
<feature type="compositionally biased region" description="Basic residues" evidence="1">
    <location>
        <begin position="196"/>
        <end position="209"/>
    </location>
</feature>
<evidence type="ECO:0000256" key="1">
    <source>
        <dbReference type="SAM" id="MobiDB-lite"/>
    </source>
</evidence>
<dbReference type="AlphaFoldDB" id="A0A369WBV9"/>